<keyword evidence="10" id="KW-0739">Sodium transport</keyword>
<evidence type="ECO:0000256" key="1">
    <source>
        <dbReference type="ARBA" id="ARBA00004651"/>
    </source>
</evidence>
<dbReference type="EMBL" id="HBUE01188603">
    <property type="protein sequence ID" value="CAG6523903.1"/>
    <property type="molecule type" value="Transcribed_RNA"/>
</dbReference>
<name>A0A8D8GXT0_CULPI</name>
<comment type="subcellular location">
    <subcellularLocation>
        <location evidence="1">Cell membrane</location>
        <topology evidence="1">Multi-pass membrane protein</topology>
    </subcellularLocation>
</comment>
<keyword evidence="8" id="KW-0406">Ion transport</keyword>
<evidence type="ECO:0000256" key="6">
    <source>
        <dbReference type="ARBA" id="ARBA00022989"/>
    </source>
</evidence>
<feature type="transmembrane region" description="Helical" evidence="12">
    <location>
        <begin position="96"/>
        <end position="116"/>
    </location>
</feature>
<sequence length="211" mass="23404">MPIVIYVPALAFNQVTGINVHTITPIVCLICIFYTSVGGLKAVVWTDVIQSGVTLGALLVVLIKGVVSVGGPGVVWERNMASSRIESPNFDPDPTVRHTAWVFLIGGSVWYTYGVSCSQDMIQRYLSLPTLEAARRASRGFVCGMLLVYSILFSLGMLIYATYHDCDPLTTNIHFSWPKLRINCYHCSLWTHSRVIPVRQVYSSLGFSVQR</sequence>
<dbReference type="EMBL" id="HBUE01188604">
    <property type="protein sequence ID" value="CAG6523905.1"/>
    <property type="molecule type" value="Transcribed_RNA"/>
</dbReference>
<dbReference type="GO" id="GO:0005886">
    <property type="term" value="C:plasma membrane"/>
    <property type="evidence" value="ECO:0007669"/>
    <property type="project" value="UniProtKB-SubCell"/>
</dbReference>
<evidence type="ECO:0000256" key="3">
    <source>
        <dbReference type="ARBA" id="ARBA00022448"/>
    </source>
</evidence>
<dbReference type="GO" id="GO:0006814">
    <property type="term" value="P:sodium ion transport"/>
    <property type="evidence" value="ECO:0007669"/>
    <property type="project" value="UniProtKB-KW"/>
</dbReference>
<dbReference type="PANTHER" id="PTHR42985">
    <property type="entry name" value="SODIUM-COUPLED MONOCARBOXYLATE TRANSPORTER"/>
    <property type="match status" value="1"/>
</dbReference>
<dbReference type="InterPro" id="IPR038377">
    <property type="entry name" value="Na/Glc_symporter_sf"/>
</dbReference>
<evidence type="ECO:0000256" key="2">
    <source>
        <dbReference type="ARBA" id="ARBA00006434"/>
    </source>
</evidence>
<proteinExistence type="inferred from homology"/>
<keyword evidence="6 12" id="KW-1133">Transmembrane helix</keyword>
<evidence type="ECO:0000256" key="4">
    <source>
        <dbReference type="ARBA" id="ARBA00022475"/>
    </source>
</evidence>
<feature type="transmembrane region" description="Helical" evidence="12">
    <location>
        <begin position="137"/>
        <end position="163"/>
    </location>
</feature>
<keyword evidence="5 12" id="KW-0812">Transmembrane</keyword>
<accession>A0A8D8GXT0</accession>
<evidence type="ECO:0000256" key="12">
    <source>
        <dbReference type="SAM" id="Phobius"/>
    </source>
</evidence>
<dbReference type="EMBL" id="HBUE01294401">
    <property type="protein sequence ID" value="CAG6575578.1"/>
    <property type="molecule type" value="Transcribed_RNA"/>
</dbReference>
<dbReference type="InterPro" id="IPR001734">
    <property type="entry name" value="Na/solute_symporter"/>
</dbReference>
<organism evidence="13">
    <name type="scientific">Culex pipiens</name>
    <name type="common">House mosquito</name>
    <dbReference type="NCBI Taxonomy" id="7175"/>
    <lineage>
        <taxon>Eukaryota</taxon>
        <taxon>Metazoa</taxon>
        <taxon>Ecdysozoa</taxon>
        <taxon>Arthropoda</taxon>
        <taxon>Hexapoda</taxon>
        <taxon>Insecta</taxon>
        <taxon>Pterygota</taxon>
        <taxon>Neoptera</taxon>
        <taxon>Endopterygota</taxon>
        <taxon>Diptera</taxon>
        <taxon>Nematocera</taxon>
        <taxon>Culicoidea</taxon>
        <taxon>Culicidae</taxon>
        <taxon>Culicinae</taxon>
        <taxon>Culicini</taxon>
        <taxon>Culex</taxon>
        <taxon>Culex</taxon>
    </lineage>
</organism>
<keyword evidence="3" id="KW-0813">Transport</keyword>
<dbReference type="PROSITE" id="PS50283">
    <property type="entry name" value="NA_SOLUT_SYMP_3"/>
    <property type="match status" value="1"/>
</dbReference>
<evidence type="ECO:0000256" key="9">
    <source>
        <dbReference type="ARBA" id="ARBA00023136"/>
    </source>
</evidence>
<protein>
    <submittedName>
        <fullName evidence="13">Sodium-coupled monocarboxylate transporter 1</fullName>
    </submittedName>
</protein>
<dbReference type="InterPro" id="IPR051163">
    <property type="entry name" value="Sodium:Solute_Symporter_SSF"/>
</dbReference>
<comment type="similarity">
    <text evidence="2 11">Belongs to the sodium:solute symporter (SSF) (TC 2.A.21) family.</text>
</comment>
<dbReference type="Gene3D" id="1.20.1730.10">
    <property type="entry name" value="Sodium/glucose cotransporter"/>
    <property type="match status" value="1"/>
</dbReference>
<evidence type="ECO:0000256" key="11">
    <source>
        <dbReference type="RuleBase" id="RU362091"/>
    </source>
</evidence>
<keyword evidence="4" id="KW-1003">Cell membrane</keyword>
<feature type="transmembrane region" description="Helical" evidence="12">
    <location>
        <begin position="52"/>
        <end position="76"/>
    </location>
</feature>
<evidence type="ECO:0000256" key="5">
    <source>
        <dbReference type="ARBA" id="ARBA00022692"/>
    </source>
</evidence>
<dbReference type="EMBL" id="HBUE01294402">
    <property type="protein sequence ID" value="CAG6575580.1"/>
    <property type="molecule type" value="Transcribed_RNA"/>
</dbReference>
<dbReference type="AlphaFoldDB" id="A0A8D8GXT0"/>
<dbReference type="GO" id="GO:0015293">
    <property type="term" value="F:symporter activity"/>
    <property type="evidence" value="ECO:0007669"/>
    <property type="project" value="TreeGrafter"/>
</dbReference>
<evidence type="ECO:0000256" key="7">
    <source>
        <dbReference type="ARBA" id="ARBA00023053"/>
    </source>
</evidence>
<dbReference type="PANTHER" id="PTHR42985:SF5">
    <property type="entry name" value="FI02094P-RELATED"/>
    <property type="match status" value="1"/>
</dbReference>
<feature type="transmembrane region" description="Helical" evidence="12">
    <location>
        <begin position="20"/>
        <end position="40"/>
    </location>
</feature>
<reference evidence="13" key="1">
    <citation type="submission" date="2021-05" db="EMBL/GenBank/DDBJ databases">
        <authorList>
            <person name="Alioto T."/>
            <person name="Alioto T."/>
            <person name="Gomez Garrido J."/>
        </authorList>
    </citation>
    <scope>NUCLEOTIDE SEQUENCE</scope>
</reference>
<evidence type="ECO:0000256" key="10">
    <source>
        <dbReference type="ARBA" id="ARBA00023201"/>
    </source>
</evidence>
<dbReference type="Pfam" id="PF00474">
    <property type="entry name" value="SSF"/>
    <property type="match status" value="1"/>
</dbReference>
<keyword evidence="9 12" id="KW-0472">Membrane</keyword>
<keyword evidence="7" id="KW-0915">Sodium</keyword>
<evidence type="ECO:0000256" key="8">
    <source>
        <dbReference type="ARBA" id="ARBA00023065"/>
    </source>
</evidence>
<evidence type="ECO:0000313" key="13">
    <source>
        <dbReference type="EMBL" id="CAG6523905.1"/>
    </source>
</evidence>